<dbReference type="Gene3D" id="3.20.20.370">
    <property type="entry name" value="Glycoside hydrolase/deacetylase"/>
    <property type="match status" value="1"/>
</dbReference>
<evidence type="ECO:0000313" key="4">
    <source>
        <dbReference type="Proteomes" id="UP000239899"/>
    </source>
</evidence>
<dbReference type="SMR" id="A0A2P6TNK9"/>
<gene>
    <name evidence="3" type="ORF">C2E21_5469</name>
</gene>
<dbReference type="OrthoDB" id="504708at2759"/>
<proteinExistence type="predicted"/>
<keyword evidence="4" id="KW-1185">Reference proteome</keyword>
<keyword evidence="2" id="KW-0732">Signal</keyword>
<feature type="compositionally biased region" description="Low complexity" evidence="1">
    <location>
        <begin position="428"/>
        <end position="468"/>
    </location>
</feature>
<dbReference type="PANTHER" id="PTHR45985:SF3">
    <property type="entry name" value="CHITIN DEACETYLASE-LIKE 4"/>
    <property type="match status" value="1"/>
</dbReference>
<name>A0A2P6TNK9_CHLSO</name>
<feature type="signal peptide" evidence="2">
    <location>
        <begin position="1"/>
        <end position="20"/>
    </location>
</feature>
<evidence type="ECO:0000313" key="3">
    <source>
        <dbReference type="EMBL" id="PRW50926.1"/>
    </source>
</evidence>
<comment type="caution">
    <text evidence="3">The sequence shown here is derived from an EMBL/GenBank/DDBJ whole genome shotgun (WGS) entry which is preliminary data.</text>
</comment>
<reference evidence="3 4" key="1">
    <citation type="journal article" date="2018" name="Plant J.">
        <title>Genome sequences of Chlorella sorokiniana UTEX 1602 and Micractinium conductrix SAG 241.80: implications to maltose excretion by a green alga.</title>
        <authorList>
            <person name="Arriola M.B."/>
            <person name="Velmurugan N."/>
            <person name="Zhang Y."/>
            <person name="Plunkett M.H."/>
            <person name="Hondzo H."/>
            <person name="Barney B.M."/>
        </authorList>
    </citation>
    <scope>NUCLEOTIDE SEQUENCE [LARGE SCALE GENOMIC DNA]</scope>
    <source>
        <strain evidence="4">UTEX 1602</strain>
    </source>
</reference>
<dbReference type="SUPFAM" id="SSF88713">
    <property type="entry name" value="Glycoside hydrolase/deacetylase"/>
    <property type="match status" value="1"/>
</dbReference>
<dbReference type="PANTHER" id="PTHR45985">
    <property type="match status" value="1"/>
</dbReference>
<feature type="compositionally biased region" description="Low complexity" evidence="1">
    <location>
        <begin position="130"/>
        <end position="140"/>
    </location>
</feature>
<feature type="region of interest" description="Disordered" evidence="1">
    <location>
        <begin position="418"/>
        <end position="476"/>
    </location>
</feature>
<feature type="chain" id="PRO_5015179855" description="Left border a" evidence="2">
    <location>
        <begin position="21"/>
        <end position="501"/>
    </location>
</feature>
<dbReference type="InterPro" id="IPR011330">
    <property type="entry name" value="Glyco_hydro/deAcase_b/a-brl"/>
</dbReference>
<sequence length="501" mass="54469">MTRHLLLAVLLASAAALAAAQEDGLITTDTYKCDPTTCQLPECQCATNKPPGGLSPDQIPQFVLLSHDNALDGLPYKLVQGILGKKEQSNGCPVPVTWFAMFYHSDCNVAQDAIAKGDEVAMQTNRFDPTDPFTATDPAPKYNSRDPKTGEPSVEIEITMSRKHWNEVCNISYSNMVGFRAPNYYNNPPIRKALAKNGYLYDSTIIERWYTNSPTSPSQDRVLWPYTMDAGIPQECGFMGPTVGKCQEGEKHEGLWEVPLYQMQEGETMFGVGSLGDTEAGLPAIADMNQFLKDQLDGHLKNGRTPMQLSMHYGWLTNKGDKVDPSCNDAGCELYPNDNAKAVGKFLDYALKQEAVRFVTYSDFIRWMQDPVPLDKFDEWIDCKTPGVKADLSAVKLTDEQKSDAYYLRKMEEAVAVASPPPAPVAAPTPATSEEMPTTEGTTTETQQPTGETTTTETEQPTGGETTTAPAPVEVPKDGAATLGKAAVAAAAVLATALLAL</sequence>
<protein>
    <recommendedName>
        <fullName evidence="5">Left border a</fullName>
    </recommendedName>
</protein>
<feature type="region of interest" description="Disordered" evidence="1">
    <location>
        <begin position="128"/>
        <end position="151"/>
    </location>
</feature>
<evidence type="ECO:0000256" key="2">
    <source>
        <dbReference type="SAM" id="SignalP"/>
    </source>
</evidence>
<accession>A0A2P6TNK9</accession>
<organism evidence="3 4">
    <name type="scientific">Chlorella sorokiniana</name>
    <name type="common">Freshwater green alga</name>
    <dbReference type="NCBI Taxonomy" id="3076"/>
    <lineage>
        <taxon>Eukaryota</taxon>
        <taxon>Viridiplantae</taxon>
        <taxon>Chlorophyta</taxon>
        <taxon>core chlorophytes</taxon>
        <taxon>Trebouxiophyceae</taxon>
        <taxon>Chlorellales</taxon>
        <taxon>Chlorellaceae</taxon>
        <taxon>Chlorella clade</taxon>
        <taxon>Chlorella</taxon>
    </lineage>
</organism>
<dbReference type="EMBL" id="LHPG02000010">
    <property type="protein sequence ID" value="PRW50926.1"/>
    <property type="molecule type" value="Genomic_DNA"/>
</dbReference>
<evidence type="ECO:0008006" key="5">
    <source>
        <dbReference type="Google" id="ProtNLM"/>
    </source>
</evidence>
<dbReference type="Proteomes" id="UP000239899">
    <property type="component" value="Unassembled WGS sequence"/>
</dbReference>
<dbReference type="AlphaFoldDB" id="A0A2P6TNK9"/>
<dbReference type="GO" id="GO:0005975">
    <property type="term" value="P:carbohydrate metabolic process"/>
    <property type="evidence" value="ECO:0007669"/>
    <property type="project" value="InterPro"/>
</dbReference>
<dbReference type="InterPro" id="IPR052740">
    <property type="entry name" value="CE4"/>
</dbReference>
<evidence type="ECO:0000256" key="1">
    <source>
        <dbReference type="SAM" id="MobiDB-lite"/>
    </source>
</evidence>